<organism evidence="2 3">
    <name type="scientific">Malaciobacter pacificus</name>
    <dbReference type="NCBI Taxonomy" id="1080223"/>
    <lineage>
        <taxon>Bacteria</taxon>
        <taxon>Pseudomonadati</taxon>
        <taxon>Campylobacterota</taxon>
        <taxon>Epsilonproteobacteria</taxon>
        <taxon>Campylobacterales</taxon>
        <taxon>Arcobacteraceae</taxon>
        <taxon>Malaciobacter</taxon>
    </lineage>
</organism>
<dbReference type="PANTHER" id="PTHR30592">
    <property type="entry name" value="FORMATE DEHYDROGENASE"/>
    <property type="match status" value="1"/>
</dbReference>
<dbReference type="NCBIfam" id="TIGR00129">
    <property type="entry name" value="fdhD_narQ"/>
    <property type="match status" value="1"/>
</dbReference>
<keyword evidence="1" id="KW-0501">Molybdenum cofactor biosynthesis</keyword>
<dbReference type="InterPro" id="IPR016193">
    <property type="entry name" value="Cytidine_deaminase-like"/>
</dbReference>
<dbReference type="OrthoDB" id="3197277at2"/>
<evidence type="ECO:0000313" key="2">
    <source>
        <dbReference type="EMBL" id="QEP34106.1"/>
    </source>
</evidence>
<keyword evidence="1" id="KW-0963">Cytoplasm</keyword>
<reference evidence="2 3" key="3">
    <citation type="submission" date="2019-09" db="EMBL/GenBank/DDBJ databases">
        <title>Taxonomic note: a critical rebuttal of the proposed division of the genus Arcobacter into six genera, emended descriptions of Arcobacter anaerophilus and the genus Arcobacter, and an assessment of genus-level boundaries for Epsilonproteobacteria using in silico genomic comparator tools.</title>
        <authorList>
            <person name="On S.L.W."/>
            <person name="Miller W.G."/>
            <person name="Biggs P."/>
            <person name="Cornelius A."/>
            <person name="Vandamme P."/>
        </authorList>
    </citation>
    <scope>NUCLEOTIDE SEQUENCE [LARGE SCALE GENOMIC DNA]</scope>
    <source>
        <strain evidence="2 3">LMG 26638</strain>
    </source>
</reference>
<dbReference type="KEGG" id="apai:APAC_0978"/>
<accession>A0A5C2HAB6</accession>
<dbReference type="Proteomes" id="UP000322726">
    <property type="component" value="Chromosome"/>
</dbReference>
<comment type="subcellular location">
    <subcellularLocation>
        <location evidence="1">Cytoplasm</location>
    </subcellularLocation>
</comment>
<proteinExistence type="inferred from homology"/>
<comment type="function">
    <text evidence="1">Required for formate dehydrogenase (FDH) activity. Acts as a sulfur carrier protein that transfers sulfur from IscS to the molybdenum cofactor prior to its insertion into FDH.</text>
</comment>
<evidence type="ECO:0000313" key="3">
    <source>
        <dbReference type="Proteomes" id="UP000322726"/>
    </source>
</evidence>
<dbReference type="GO" id="GO:0097163">
    <property type="term" value="F:sulfur carrier activity"/>
    <property type="evidence" value="ECO:0007669"/>
    <property type="project" value="UniProtKB-UniRule"/>
</dbReference>
<comment type="similarity">
    <text evidence="1">Belongs to the FdhD family.</text>
</comment>
<keyword evidence="3" id="KW-1185">Reference proteome</keyword>
<name>A0A5C2HAB6_9BACT</name>
<feature type="active site" description="Cysteine persulfide intermediate" evidence="1">
    <location>
        <position position="108"/>
    </location>
</feature>
<dbReference type="PIRSF" id="PIRSF015626">
    <property type="entry name" value="FdhD"/>
    <property type="match status" value="1"/>
</dbReference>
<sequence>MENAKYLKTVVIDKLIENEATEVEDVTIEEARLNLYLNGEKAISMMTIPKDQEAHAIGFLMSENVISSIEDINTINLSEDGLRVDVSAKINEESLKHLYKEKTLTSGCGGGVTGTAECELEIPFNQTAFKVKPKTILDEIKIFYKESELYNLTGCVHKAMIYLLDGTTITAEDIGRHNAIDKAIGKCKLAGLDTTKSILFVSGRLSSEMVTKAVMHRVPIVVSRTAPTYLGVQTAHKHGITLIGFARGRKMNLYTHSGRIDLDV</sequence>
<dbReference type="GO" id="GO:0005737">
    <property type="term" value="C:cytoplasm"/>
    <property type="evidence" value="ECO:0007669"/>
    <property type="project" value="UniProtKB-SubCell"/>
</dbReference>
<dbReference type="Gene3D" id="3.40.140.10">
    <property type="entry name" value="Cytidine Deaminase, domain 2"/>
    <property type="match status" value="1"/>
</dbReference>
<gene>
    <name evidence="1 2" type="primary">fdhD</name>
    <name evidence="2" type="ORF">APAC_0978</name>
</gene>
<dbReference type="SUPFAM" id="SSF53927">
    <property type="entry name" value="Cytidine deaminase-like"/>
    <property type="match status" value="1"/>
</dbReference>
<dbReference type="Gene3D" id="3.10.20.10">
    <property type="match status" value="1"/>
</dbReference>
<reference evidence="3" key="1">
    <citation type="submission" date="2019-09" db="EMBL/GenBank/DDBJ databases">
        <title>Complete genome sequencing of four Arcobacter species reveals a diverse suite of mobile elements.</title>
        <authorList>
            <person name="On S.L.W."/>
            <person name="Miller W.G."/>
            <person name="Biggs P."/>
            <person name="Cornelius A."/>
            <person name="Vandamme P."/>
        </authorList>
    </citation>
    <scope>NUCLEOTIDE SEQUENCE [LARGE SCALE GENOMIC DNA]</scope>
    <source>
        <strain evidence="3">LMG 26638</strain>
    </source>
</reference>
<dbReference type="Pfam" id="PF02634">
    <property type="entry name" value="FdhD-NarQ"/>
    <property type="match status" value="1"/>
</dbReference>
<dbReference type="PANTHER" id="PTHR30592:SF1">
    <property type="entry name" value="SULFUR CARRIER PROTEIN FDHD"/>
    <property type="match status" value="1"/>
</dbReference>
<dbReference type="HAMAP" id="MF_00187">
    <property type="entry name" value="FdhD"/>
    <property type="match status" value="1"/>
</dbReference>
<dbReference type="AlphaFoldDB" id="A0A5C2HAB6"/>
<protein>
    <recommendedName>
        <fullName evidence="1">Sulfur carrier protein FdhD</fullName>
    </recommendedName>
</protein>
<dbReference type="GO" id="GO:0016783">
    <property type="term" value="F:sulfurtransferase activity"/>
    <property type="evidence" value="ECO:0007669"/>
    <property type="project" value="InterPro"/>
</dbReference>
<reference evidence="2 3" key="2">
    <citation type="submission" date="2019-09" db="EMBL/GenBank/DDBJ databases">
        <title>Complete genome sequencing of four Arcobacter species reveals a diverse suite of mobile elements.</title>
        <authorList>
            <person name="Miller W.G."/>
            <person name="Yee E."/>
            <person name="Bono J.L."/>
        </authorList>
    </citation>
    <scope>NUCLEOTIDE SEQUENCE [LARGE SCALE GENOMIC DNA]</scope>
    <source>
        <strain evidence="2 3">LMG 26638</strain>
    </source>
</reference>
<dbReference type="GO" id="GO:0006777">
    <property type="term" value="P:Mo-molybdopterin cofactor biosynthetic process"/>
    <property type="evidence" value="ECO:0007669"/>
    <property type="project" value="UniProtKB-UniRule"/>
</dbReference>
<dbReference type="NCBIfam" id="NF001943">
    <property type="entry name" value="PRK00724.1-2"/>
    <property type="match status" value="1"/>
</dbReference>
<dbReference type="InterPro" id="IPR003786">
    <property type="entry name" value="FdhD"/>
</dbReference>
<feature type="binding site" evidence="1">
    <location>
        <begin position="245"/>
        <end position="250"/>
    </location>
    <ligand>
        <name>Mo-bis(molybdopterin guanine dinucleotide)</name>
        <dbReference type="ChEBI" id="CHEBI:60539"/>
    </ligand>
</feature>
<dbReference type="RefSeq" id="WP_130233062.1">
    <property type="nucleotide sequence ID" value="NZ_BMEF01000012.1"/>
</dbReference>
<dbReference type="EMBL" id="CP035928">
    <property type="protein sequence ID" value="QEP34106.1"/>
    <property type="molecule type" value="Genomic_DNA"/>
</dbReference>
<evidence type="ECO:0000256" key="1">
    <source>
        <dbReference type="HAMAP-Rule" id="MF_00187"/>
    </source>
</evidence>